<dbReference type="Pfam" id="PF00561">
    <property type="entry name" value="Abhydrolase_1"/>
    <property type="match status" value="1"/>
</dbReference>
<keyword evidence="1 4" id="KW-0378">Hydrolase</keyword>
<dbReference type="PRINTS" id="PR00111">
    <property type="entry name" value="ABHYDROLASE"/>
</dbReference>
<evidence type="ECO:0000259" key="3">
    <source>
        <dbReference type="Pfam" id="PF00561"/>
    </source>
</evidence>
<proteinExistence type="inferred from homology"/>
<dbReference type="Gene3D" id="3.40.50.1820">
    <property type="entry name" value="alpha/beta hydrolase"/>
    <property type="match status" value="1"/>
</dbReference>
<protein>
    <submittedName>
        <fullName evidence="4">Alpha/beta-hydrolase</fullName>
    </submittedName>
</protein>
<dbReference type="Proteomes" id="UP000182658">
    <property type="component" value="Unassembled WGS sequence"/>
</dbReference>
<evidence type="ECO:0000256" key="1">
    <source>
        <dbReference type="ARBA" id="ARBA00022801"/>
    </source>
</evidence>
<dbReference type="SUPFAM" id="SSF53474">
    <property type="entry name" value="alpha/beta-Hydrolases"/>
    <property type="match status" value="1"/>
</dbReference>
<dbReference type="GO" id="GO:0016787">
    <property type="term" value="F:hydrolase activity"/>
    <property type="evidence" value="ECO:0007669"/>
    <property type="project" value="UniProtKB-KW"/>
</dbReference>
<dbReference type="InterPro" id="IPR029058">
    <property type="entry name" value="AB_hydrolase_fold"/>
</dbReference>
<dbReference type="InParanoid" id="A0A1J7J1H0"/>
<dbReference type="InterPro" id="IPR000639">
    <property type="entry name" value="Epox_hydrolase-like"/>
</dbReference>
<sequence>MATDKLTFDDPRVTHNTFTISPTKTYHYILASPPNPRATVLLIHGFPDLAFGWRYQVPHLLSLNLRVIVPDTLGYGRSSAPQDLASYSLKSMSADMIALASHVMGSEKQPLILGGHDWGGALVWRLALWYPSRVAAVFSVCTPYSPPDKAYLSPEQVVARLPNFTYQLQLIGPEVEAGIAGEAATRQFVNGMFGGRTPDGGAVFSTARGVIFDNLDKVGQSPLLSPEEVEVYVREYQKNGMRGPLNWYRTRKINYEEELELVERGRGRIAAPSLFVLATKDNALPPTMSAGMEAHFDRLERREVEATHWALVEAAAEVNGHVGRWLEGVLGGSGFKASI</sequence>
<evidence type="ECO:0000313" key="5">
    <source>
        <dbReference type="Proteomes" id="UP000182658"/>
    </source>
</evidence>
<reference evidence="4 5" key="1">
    <citation type="submission" date="2016-10" db="EMBL/GenBank/DDBJ databases">
        <title>Draft genome sequence of Coniochaeta ligniaria NRRL30616, a lignocellulolytic fungus for bioabatement of inhibitors in plant biomass hydrolysates.</title>
        <authorList>
            <consortium name="DOE Joint Genome Institute"/>
            <person name="Jimenez D.J."/>
            <person name="Hector R.E."/>
            <person name="Riley R."/>
            <person name="Sun H."/>
            <person name="Grigoriev I.V."/>
            <person name="Van Elsas J.D."/>
            <person name="Nichols N.N."/>
        </authorList>
    </citation>
    <scope>NUCLEOTIDE SEQUENCE [LARGE SCALE GENOMIC DNA]</scope>
    <source>
        <strain evidence="4 5">NRRL 30616</strain>
    </source>
</reference>
<comment type="similarity">
    <text evidence="2">Belongs to the AB hydrolase superfamily. Epoxide hydrolase family.</text>
</comment>
<evidence type="ECO:0000256" key="2">
    <source>
        <dbReference type="ARBA" id="ARBA00038334"/>
    </source>
</evidence>
<dbReference type="AlphaFoldDB" id="A0A1J7J1H0"/>
<keyword evidence="5" id="KW-1185">Reference proteome</keyword>
<evidence type="ECO:0000313" key="4">
    <source>
        <dbReference type="EMBL" id="OIW33606.1"/>
    </source>
</evidence>
<dbReference type="STRING" id="1408157.A0A1J7J1H0"/>
<accession>A0A1J7J1H0</accession>
<dbReference type="PANTHER" id="PTHR43329">
    <property type="entry name" value="EPOXIDE HYDROLASE"/>
    <property type="match status" value="1"/>
</dbReference>
<dbReference type="PRINTS" id="PR00412">
    <property type="entry name" value="EPOXHYDRLASE"/>
</dbReference>
<dbReference type="InterPro" id="IPR000073">
    <property type="entry name" value="AB_hydrolase_1"/>
</dbReference>
<dbReference type="OrthoDB" id="408373at2759"/>
<name>A0A1J7J1H0_9PEZI</name>
<dbReference type="EMBL" id="KV875094">
    <property type="protein sequence ID" value="OIW33606.1"/>
    <property type="molecule type" value="Genomic_DNA"/>
</dbReference>
<feature type="domain" description="AB hydrolase-1" evidence="3">
    <location>
        <begin position="39"/>
        <end position="164"/>
    </location>
</feature>
<organism evidence="4 5">
    <name type="scientific">Coniochaeta ligniaria NRRL 30616</name>
    <dbReference type="NCBI Taxonomy" id="1408157"/>
    <lineage>
        <taxon>Eukaryota</taxon>
        <taxon>Fungi</taxon>
        <taxon>Dikarya</taxon>
        <taxon>Ascomycota</taxon>
        <taxon>Pezizomycotina</taxon>
        <taxon>Sordariomycetes</taxon>
        <taxon>Sordariomycetidae</taxon>
        <taxon>Coniochaetales</taxon>
        <taxon>Coniochaetaceae</taxon>
        <taxon>Coniochaeta</taxon>
    </lineage>
</organism>
<gene>
    <name evidence="4" type="ORF">CONLIGDRAFT_185044</name>
</gene>